<dbReference type="PANTHER" id="PTHR10578:SF149">
    <property type="entry name" value="2-HYDROXYACID OXIDASE 2"/>
    <property type="match status" value="1"/>
</dbReference>
<feature type="domain" description="FMN hydroxy acid dehydrogenase" evidence="10">
    <location>
        <begin position="3"/>
        <end position="370"/>
    </location>
</feature>
<feature type="binding site" evidence="9">
    <location>
        <begin position="82"/>
        <end position="84"/>
    </location>
    <ligand>
        <name>FMN</name>
        <dbReference type="ChEBI" id="CHEBI:58210"/>
    </ligand>
</feature>
<dbReference type="FunFam" id="3.20.20.70:FF:000029">
    <property type="entry name" value="L-lactate dehydrogenase"/>
    <property type="match status" value="1"/>
</dbReference>
<dbReference type="Proteomes" id="UP000494206">
    <property type="component" value="Unassembled WGS sequence"/>
</dbReference>
<evidence type="ECO:0000256" key="6">
    <source>
        <dbReference type="ARBA" id="ARBA00029325"/>
    </source>
</evidence>
<dbReference type="GO" id="GO:0010181">
    <property type="term" value="F:FMN binding"/>
    <property type="evidence" value="ECO:0007669"/>
    <property type="project" value="InterPro"/>
</dbReference>
<feature type="active site" description="Proton acceptor" evidence="8">
    <location>
        <position position="265"/>
    </location>
</feature>
<dbReference type="InterPro" id="IPR037396">
    <property type="entry name" value="FMN_HAD"/>
</dbReference>
<feature type="binding site" evidence="9">
    <location>
        <position position="172"/>
    </location>
    <ligand>
        <name>glyoxylate</name>
        <dbReference type="ChEBI" id="CHEBI:36655"/>
    </ligand>
</feature>
<dbReference type="OrthoDB" id="25826at2759"/>
<dbReference type="InterPro" id="IPR008259">
    <property type="entry name" value="FMN_hydac_DH_AS"/>
</dbReference>
<keyword evidence="4" id="KW-0560">Oxidoreductase</keyword>
<organism evidence="11 12">
    <name type="scientific">Caenorhabditis bovis</name>
    <dbReference type="NCBI Taxonomy" id="2654633"/>
    <lineage>
        <taxon>Eukaryota</taxon>
        <taxon>Metazoa</taxon>
        <taxon>Ecdysozoa</taxon>
        <taxon>Nematoda</taxon>
        <taxon>Chromadorea</taxon>
        <taxon>Rhabditida</taxon>
        <taxon>Rhabditina</taxon>
        <taxon>Rhabditomorpha</taxon>
        <taxon>Rhabditoidea</taxon>
        <taxon>Rhabditidae</taxon>
        <taxon>Peloderinae</taxon>
        <taxon>Caenorhabditis</taxon>
    </lineage>
</organism>
<evidence type="ECO:0000256" key="2">
    <source>
        <dbReference type="ARBA" id="ARBA00022630"/>
    </source>
</evidence>
<feature type="binding site" evidence="9">
    <location>
        <position position="29"/>
    </location>
    <ligand>
        <name>glyoxylate</name>
        <dbReference type="ChEBI" id="CHEBI:36655"/>
    </ligand>
</feature>
<feature type="binding site" evidence="9">
    <location>
        <position position="265"/>
    </location>
    <ligand>
        <name>glyoxylate</name>
        <dbReference type="ChEBI" id="CHEBI:36655"/>
    </ligand>
</feature>
<dbReference type="PANTHER" id="PTHR10578">
    <property type="entry name" value="S -2-HYDROXY-ACID OXIDASE-RELATED"/>
    <property type="match status" value="1"/>
</dbReference>
<evidence type="ECO:0000256" key="3">
    <source>
        <dbReference type="ARBA" id="ARBA00022643"/>
    </source>
</evidence>
<reference evidence="11 12" key="1">
    <citation type="submission" date="2020-04" db="EMBL/GenBank/DDBJ databases">
        <authorList>
            <person name="Laetsch R D."/>
            <person name="Stevens L."/>
            <person name="Kumar S."/>
            <person name="Blaxter L. M."/>
        </authorList>
    </citation>
    <scope>NUCLEOTIDE SEQUENCE [LARGE SCALE GENOMIC DNA]</scope>
</reference>
<evidence type="ECO:0000313" key="11">
    <source>
        <dbReference type="EMBL" id="CAB3396538.1"/>
    </source>
</evidence>
<sequence length="376" mass="40873">MPNVPRVFLTVNDYRRFADTNLLKSARDYYESGAEEEKTLRRNEAAFNDFLVRPRCLRSVQNVDTRTEWNGTSVPYPIGIAPTAFQRMATSDGELSTVRAAAATSSIMICSSWSTTSIEDIGKEAKQCGATIWFQLYVYRDRSVTEALINRAEKSGAKALVLTVDTPVLGRRIADTINGFTLPNHLKFANFDTGASQANMPKGESGKSGFMEYVCSQIDPSLDWTTLRWIKTKTSLPIIVKGVMRGDDAELALNAKVDGIIVSNHGGRQMDGTISTIEALPNVLAAVGGKIPVYLDGGIRTGRDIFKAVGIGAAGIFVGRPILWGLATDGTRGATGVLDVLQSEFKHCMQLSGFRSIKELQADKGTIVHASKIAKI</sequence>
<dbReference type="Gene3D" id="3.20.20.70">
    <property type="entry name" value="Aldolase class I"/>
    <property type="match status" value="1"/>
</dbReference>
<dbReference type="CDD" id="cd02809">
    <property type="entry name" value="alpha_hydroxyacid_oxid_FMN"/>
    <property type="match status" value="1"/>
</dbReference>
<feature type="binding site" evidence="9">
    <location>
        <position position="241"/>
    </location>
    <ligand>
        <name>FMN</name>
        <dbReference type="ChEBI" id="CHEBI:58210"/>
    </ligand>
</feature>
<feature type="binding site" evidence="9">
    <location>
        <position position="263"/>
    </location>
    <ligand>
        <name>glyoxylate</name>
        <dbReference type="ChEBI" id="CHEBI:36655"/>
    </ligand>
</feature>
<proteinExistence type="inferred from homology"/>
<evidence type="ECO:0000256" key="8">
    <source>
        <dbReference type="PIRSR" id="PIRSR000138-1"/>
    </source>
</evidence>
<feature type="binding site" evidence="9">
    <location>
        <begin position="319"/>
        <end position="320"/>
    </location>
    <ligand>
        <name>FMN</name>
        <dbReference type="ChEBI" id="CHEBI:58210"/>
    </ligand>
</feature>
<comment type="similarity">
    <text evidence="5">Belongs to the FMN-dependent alpha-hydroxy acid dehydrogenase family.</text>
</comment>
<gene>
    <name evidence="11" type="ORF">CBOVIS_LOCUS73</name>
</gene>
<dbReference type="PROSITE" id="PS00557">
    <property type="entry name" value="FMN_HYDROXY_ACID_DH_1"/>
    <property type="match status" value="1"/>
</dbReference>
<feature type="binding site" evidence="9">
    <location>
        <position position="135"/>
    </location>
    <ligand>
        <name>FMN</name>
        <dbReference type="ChEBI" id="CHEBI:58210"/>
    </ligand>
</feature>
<protein>
    <recommendedName>
        <fullName evidence="10">FMN hydroxy acid dehydrogenase domain-containing protein</fullName>
    </recommendedName>
</protein>
<dbReference type="InterPro" id="IPR000262">
    <property type="entry name" value="FMN-dep_DH"/>
</dbReference>
<feature type="binding site" evidence="9">
    <location>
        <position position="268"/>
    </location>
    <ligand>
        <name>glyoxylate</name>
        <dbReference type="ChEBI" id="CHEBI:36655"/>
    </ligand>
</feature>
<dbReference type="GO" id="GO:0005782">
    <property type="term" value="C:peroxisomal matrix"/>
    <property type="evidence" value="ECO:0007669"/>
    <property type="project" value="TreeGrafter"/>
</dbReference>
<evidence type="ECO:0000256" key="9">
    <source>
        <dbReference type="PIRSR" id="PIRSR000138-2"/>
    </source>
</evidence>
<dbReference type="GO" id="GO:0001561">
    <property type="term" value="P:fatty acid alpha-oxidation"/>
    <property type="evidence" value="ECO:0007669"/>
    <property type="project" value="TreeGrafter"/>
</dbReference>
<evidence type="ECO:0000313" key="12">
    <source>
        <dbReference type="Proteomes" id="UP000494206"/>
    </source>
</evidence>
<dbReference type="InterPro" id="IPR012133">
    <property type="entry name" value="Alpha-hydoxy_acid_DH_FMN"/>
</dbReference>
<keyword evidence="12" id="KW-1185">Reference proteome</keyword>
<accession>A0A8S1E414</accession>
<name>A0A8S1E414_9PELO</name>
<dbReference type="EMBL" id="CADEPM010000001">
    <property type="protein sequence ID" value="CAB3396538.1"/>
    <property type="molecule type" value="Genomic_DNA"/>
</dbReference>
<feature type="binding site" evidence="9">
    <location>
        <begin position="296"/>
        <end position="300"/>
    </location>
    <ligand>
        <name>FMN</name>
        <dbReference type="ChEBI" id="CHEBI:58210"/>
    </ligand>
</feature>
<evidence type="ECO:0000256" key="1">
    <source>
        <dbReference type="ARBA" id="ARBA00001917"/>
    </source>
</evidence>
<evidence type="ECO:0000256" key="5">
    <source>
        <dbReference type="ARBA" id="ARBA00024042"/>
    </source>
</evidence>
<dbReference type="SUPFAM" id="SSF51395">
    <property type="entry name" value="FMN-linked oxidoreductases"/>
    <property type="match status" value="1"/>
</dbReference>
<comment type="catalytic activity">
    <reaction evidence="6">
        <text>a (2S)-2-hydroxycarboxylate + O2 = a 2-oxocarboxylate + H2O2</text>
        <dbReference type="Rhea" id="RHEA:16789"/>
        <dbReference type="ChEBI" id="CHEBI:15379"/>
        <dbReference type="ChEBI" id="CHEBI:16240"/>
        <dbReference type="ChEBI" id="CHEBI:35179"/>
        <dbReference type="ChEBI" id="CHEBI:58123"/>
        <dbReference type="EC" id="1.1.3.15"/>
    </reaction>
    <physiologicalReaction direction="left-to-right" evidence="6">
        <dbReference type="Rhea" id="RHEA:16790"/>
    </physiologicalReaction>
</comment>
<evidence type="ECO:0000256" key="7">
    <source>
        <dbReference type="ARBA" id="ARBA00029327"/>
    </source>
</evidence>
<evidence type="ECO:0000259" key="10">
    <source>
        <dbReference type="PROSITE" id="PS51349"/>
    </source>
</evidence>
<keyword evidence="3 9" id="KW-0288">FMN</keyword>
<dbReference type="Pfam" id="PF01070">
    <property type="entry name" value="FMN_dh"/>
    <property type="match status" value="1"/>
</dbReference>
<dbReference type="GO" id="GO:0003973">
    <property type="term" value="F:(S)-2-hydroxy-acid oxidase activity"/>
    <property type="evidence" value="ECO:0007669"/>
    <property type="project" value="UniProtKB-EC"/>
</dbReference>
<comment type="catalytic activity">
    <reaction evidence="7">
        <text>2-hydroxyoctanoate + O2 = 2-oxooctanoate + H2O2</text>
        <dbReference type="Rhea" id="RHEA:67940"/>
        <dbReference type="ChEBI" id="CHEBI:15379"/>
        <dbReference type="ChEBI" id="CHEBI:16240"/>
        <dbReference type="ChEBI" id="CHEBI:133514"/>
        <dbReference type="ChEBI" id="CHEBI:176689"/>
    </reaction>
    <physiologicalReaction direction="left-to-right" evidence="7">
        <dbReference type="Rhea" id="RHEA:67941"/>
    </physiologicalReaction>
</comment>
<dbReference type="PROSITE" id="PS51349">
    <property type="entry name" value="FMN_HYDROXY_ACID_DH_2"/>
    <property type="match status" value="1"/>
</dbReference>
<dbReference type="PIRSF" id="PIRSF000138">
    <property type="entry name" value="Al-hdrx_acd_dh"/>
    <property type="match status" value="1"/>
</dbReference>
<feature type="binding site" evidence="9">
    <location>
        <position position="111"/>
    </location>
    <ligand>
        <name>FMN</name>
        <dbReference type="ChEBI" id="CHEBI:58210"/>
    </ligand>
</feature>
<comment type="cofactor">
    <cofactor evidence="1">
        <name>FMN</name>
        <dbReference type="ChEBI" id="CHEBI:58210"/>
    </cofactor>
</comment>
<feature type="binding site" evidence="9">
    <location>
        <position position="137"/>
    </location>
    <ligand>
        <name>glyoxylate</name>
        <dbReference type="ChEBI" id="CHEBI:36655"/>
    </ligand>
</feature>
<dbReference type="AlphaFoldDB" id="A0A8S1E414"/>
<keyword evidence="2 9" id="KW-0285">Flavoprotein</keyword>
<dbReference type="InterPro" id="IPR013785">
    <property type="entry name" value="Aldolase_TIM"/>
</dbReference>
<comment type="caution">
    <text evidence="11">The sequence shown here is derived from an EMBL/GenBank/DDBJ whole genome shotgun (WGS) entry which is preliminary data.</text>
</comment>
<evidence type="ECO:0000256" key="4">
    <source>
        <dbReference type="ARBA" id="ARBA00023002"/>
    </source>
</evidence>
<feature type="binding site" evidence="9">
    <location>
        <position position="163"/>
    </location>
    <ligand>
        <name>FMN</name>
        <dbReference type="ChEBI" id="CHEBI:58210"/>
    </ligand>
</feature>